<gene>
    <name evidence="1" type="ORF">XAC3562_70163</name>
</gene>
<dbReference type="AlphaFoldDB" id="A0A0U5FJA8"/>
<reference evidence="1 2" key="1">
    <citation type="submission" date="2014-09" db="EMBL/GenBank/DDBJ databases">
        <authorList>
            <person name="Regsiter A."/>
        </authorList>
    </citation>
    <scope>NUCLEOTIDE SEQUENCE [LARGE SCALE GENOMIC DNA]</scope>
</reference>
<name>A0A0U5FJA8_XANCI</name>
<sequence>MGAHRPKTHCDVHTAMYGAGCDVIPAAINYRATRYSEMQCCHVARSNRYGSSCGLSDADINAWIACMP</sequence>
<keyword evidence="2" id="KW-1185">Reference proteome</keyword>
<dbReference type="EMBL" id="CCXZ01000166">
    <property type="protein sequence ID" value="CEG17892.1"/>
    <property type="molecule type" value="Genomic_DNA"/>
</dbReference>
<comment type="caution">
    <text evidence="1">The sequence shown here is derived from an EMBL/GenBank/DDBJ whole genome shotgun (WGS) entry which is preliminary data.</text>
</comment>
<evidence type="ECO:0000313" key="2">
    <source>
        <dbReference type="Proteomes" id="UP000052230"/>
    </source>
</evidence>
<proteinExistence type="predicted"/>
<accession>A0A0U5FJA8</accession>
<evidence type="ECO:0000313" key="1">
    <source>
        <dbReference type="EMBL" id="CEG17892.1"/>
    </source>
</evidence>
<dbReference type="Proteomes" id="UP000052230">
    <property type="component" value="Unassembled WGS sequence"/>
</dbReference>
<organism evidence="1 2">
    <name type="scientific">Xanthomonas citri pv. citri</name>
    <dbReference type="NCBI Taxonomy" id="611301"/>
    <lineage>
        <taxon>Bacteria</taxon>
        <taxon>Pseudomonadati</taxon>
        <taxon>Pseudomonadota</taxon>
        <taxon>Gammaproteobacteria</taxon>
        <taxon>Lysobacterales</taxon>
        <taxon>Lysobacteraceae</taxon>
        <taxon>Xanthomonas</taxon>
    </lineage>
</organism>
<protein>
    <submittedName>
        <fullName evidence="1">Uncharacterized protein</fullName>
    </submittedName>
</protein>